<dbReference type="AlphaFoldDB" id="W9CFU9"/>
<dbReference type="HOGENOM" id="CLU_057752_1_0_1"/>
<name>W9CFU9_SCLBF</name>
<reference evidence="2 3" key="1">
    <citation type="journal article" date="2014" name="Genome Announc.">
        <title>Draft genome sequence of Sclerotinia borealis, a psychrophilic plant pathogenic fungus.</title>
        <authorList>
            <person name="Mardanov A.V."/>
            <person name="Beletsky A.V."/>
            <person name="Kadnikov V.V."/>
            <person name="Ignatov A.N."/>
            <person name="Ravin N.V."/>
        </authorList>
    </citation>
    <scope>NUCLEOTIDE SEQUENCE [LARGE SCALE GENOMIC DNA]</scope>
    <source>
        <strain evidence="3">F-4157</strain>
    </source>
</reference>
<dbReference type="EMBL" id="AYSA01000322">
    <property type="protein sequence ID" value="ESZ93395.1"/>
    <property type="molecule type" value="Genomic_DNA"/>
</dbReference>
<dbReference type="Pfam" id="PF00651">
    <property type="entry name" value="BTB"/>
    <property type="match status" value="1"/>
</dbReference>
<dbReference type="PANTHER" id="PTHR47843:SF5">
    <property type="entry name" value="BTB_POZ DOMAIN PROTEIN"/>
    <property type="match status" value="1"/>
</dbReference>
<dbReference type="PROSITE" id="PS50097">
    <property type="entry name" value="BTB"/>
    <property type="match status" value="1"/>
</dbReference>
<dbReference type="Gene3D" id="3.30.710.10">
    <property type="entry name" value="Potassium Channel Kv1.1, Chain A"/>
    <property type="match status" value="1"/>
</dbReference>
<sequence>MSHSKSSDSRDNSPIDTTKALWARMMSANEYSDFIIKCHSRIFHVHRIVVCTQSKPIQAAANGNFLESVTGILELEDDDPSTVARMINFFYLQDYDDSSTSEEAAKEDYGPLLINTMVYIIGDKYDIPGLQTLAKQKYEKAILTDWNTTSFSASLELLYEELPESNTCLTSLALHTASTHVKELKGRAEFTQLCKSNAAIAYDLFTSIASQSQSAISQPTISQSKMLNQEKEKEKEASTCCPKGHTFTHLKDVRAMYDTHAGKWRVRCPNCKAQKVCYKVGNECDVGAKWDGGEVGFWFL</sequence>
<dbReference type="InterPro" id="IPR011333">
    <property type="entry name" value="SKP1/BTB/POZ_sf"/>
</dbReference>
<evidence type="ECO:0000313" key="3">
    <source>
        <dbReference type="Proteomes" id="UP000019487"/>
    </source>
</evidence>
<accession>W9CFU9</accession>
<dbReference type="OrthoDB" id="6359816at2759"/>
<organism evidence="2 3">
    <name type="scientific">Sclerotinia borealis (strain F-4128)</name>
    <dbReference type="NCBI Taxonomy" id="1432307"/>
    <lineage>
        <taxon>Eukaryota</taxon>
        <taxon>Fungi</taxon>
        <taxon>Dikarya</taxon>
        <taxon>Ascomycota</taxon>
        <taxon>Pezizomycotina</taxon>
        <taxon>Leotiomycetes</taxon>
        <taxon>Helotiales</taxon>
        <taxon>Sclerotiniaceae</taxon>
        <taxon>Sclerotinia</taxon>
    </lineage>
</organism>
<comment type="caution">
    <text evidence="2">The sequence shown here is derived from an EMBL/GenBank/DDBJ whole genome shotgun (WGS) entry which is preliminary data.</text>
</comment>
<protein>
    <recommendedName>
        <fullName evidence="1">BTB domain-containing protein</fullName>
    </recommendedName>
</protein>
<dbReference type="InterPro" id="IPR000210">
    <property type="entry name" value="BTB/POZ_dom"/>
</dbReference>
<keyword evidence="3" id="KW-1185">Reference proteome</keyword>
<dbReference type="Proteomes" id="UP000019487">
    <property type="component" value="Unassembled WGS sequence"/>
</dbReference>
<evidence type="ECO:0000259" key="1">
    <source>
        <dbReference type="PROSITE" id="PS50097"/>
    </source>
</evidence>
<gene>
    <name evidence="2" type="ORF">SBOR_6215</name>
</gene>
<feature type="domain" description="BTB" evidence="1">
    <location>
        <begin position="32"/>
        <end position="99"/>
    </location>
</feature>
<dbReference type="STRING" id="1432307.W9CFU9"/>
<evidence type="ECO:0000313" key="2">
    <source>
        <dbReference type="EMBL" id="ESZ93395.1"/>
    </source>
</evidence>
<dbReference type="PANTHER" id="PTHR47843">
    <property type="entry name" value="BTB DOMAIN-CONTAINING PROTEIN-RELATED"/>
    <property type="match status" value="1"/>
</dbReference>
<proteinExistence type="predicted"/>
<dbReference type="SUPFAM" id="SSF54695">
    <property type="entry name" value="POZ domain"/>
    <property type="match status" value="1"/>
</dbReference>